<evidence type="ECO:0000313" key="4">
    <source>
        <dbReference type="Proteomes" id="UP001059596"/>
    </source>
</evidence>
<proteinExistence type="predicted"/>
<feature type="transmembrane region" description="Helical" evidence="1">
    <location>
        <begin position="406"/>
        <end position="430"/>
    </location>
</feature>
<accession>A0A9P9YAM9</accession>
<evidence type="ECO:0000256" key="1">
    <source>
        <dbReference type="SAM" id="Phobius"/>
    </source>
</evidence>
<protein>
    <submittedName>
        <fullName evidence="3">Uncharacterized protein</fullName>
    </submittedName>
</protein>
<gene>
    <name evidence="3" type="ORF">M5D96_013814</name>
</gene>
<sequence length="470" mass="53827">MRNIRNLKDPTAWTWLLLPLLSPLLLLHSVQADLTKVTCREYGTTITCDCNNSDQPMVLPLLHGSVYLVEIRNCRDLVVEANRLADTVGLRKVTFRQVGQLVLREHALSVPRYASNKALIVEFEQTNLQLIESHAINGNIEEISFVGGRIELMKPFGFTTTKDSAILLKFDGVTIQRIESQAFKKFAVEQMTIANCQFLGDLPTRAFYELEVTNELSLRGNHFQEVHSHAFSFKLVSKLSLSDNHFVSVDGEWLEAQIRDAVSIRGNDFGATSEIAFRSLTVHRSYQLSEHLELRFHNNSLRSSRPGADPRADGAGVPQVAPQPLRFDDRFNLNIRDLRYDNSWNCEQLDSNVEPALPRADFFRAHSDQLLFHPPDYVTQSGGERQLQPYKPLRTLITDQCRQRSYLAYIISGSVLLGLFILLLILLLWWRVVQRRRRRKLDVVQPEPRTYKETQIVYQIENAGLLKTDL</sequence>
<comment type="caution">
    <text evidence="3">The sequence shown here is derived from an EMBL/GenBank/DDBJ whole genome shotgun (WGS) entry which is preliminary data.</text>
</comment>
<keyword evidence="2" id="KW-0732">Signal</keyword>
<keyword evidence="1" id="KW-0812">Transmembrane</keyword>
<evidence type="ECO:0000256" key="2">
    <source>
        <dbReference type="SAM" id="SignalP"/>
    </source>
</evidence>
<dbReference type="Gene3D" id="3.80.10.10">
    <property type="entry name" value="Ribonuclease Inhibitor"/>
    <property type="match status" value="1"/>
</dbReference>
<keyword evidence="1" id="KW-1133">Transmembrane helix</keyword>
<dbReference type="EMBL" id="JAMKOV010000137">
    <property type="protein sequence ID" value="KAI8033451.1"/>
    <property type="molecule type" value="Genomic_DNA"/>
</dbReference>
<dbReference type="Proteomes" id="UP001059596">
    <property type="component" value="Unassembled WGS sequence"/>
</dbReference>
<feature type="chain" id="PRO_5040143339" evidence="2">
    <location>
        <begin position="33"/>
        <end position="470"/>
    </location>
</feature>
<dbReference type="InterPro" id="IPR032675">
    <property type="entry name" value="LRR_dom_sf"/>
</dbReference>
<dbReference type="OrthoDB" id="6360013at2759"/>
<reference evidence="3" key="1">
    <citation type="journal article" date="2023" name="Genome Biol. Evol.">
        <title>Long-read-based Genome Assembly of Drosophila gunungcola Reveals Fewer Chemosensory Genes in Flower-breeding Species.</title>
        <authorList>
            <person name="Negi A."/>
            <person name="Liao B.Y."/>
            <person name="Yeh S.D."/>
        </authorList>
    </citation>
    <scope>NUCLEOTIDE SEQUENCE</scope>
    <source>
        <strain evidence="3">Sukarami</strain>
    </source>
</reference>
<name>A0A9P9YAM9_9MUSC</name>
<dbReference type="SUPFAM" id="SSF52058">
    <property type="entry name" value="L domain-like"/>
    <property type="match status" value="1"/>
</dbReference>
<keyword evidence="4" id="KW-1185">Reference proteome</keyword>
<feature type="signal peptide" evidence="2">
    <location>
        <begin position="1"/>
        <end position="32"/>
    </location>
</feature>
<keyword evidence="1" id="KW-0472">Membrane</keyword>
<dbReference type="AlphaFoldDB" id="A0A9P9YAM9"/>
<organism evidence="3 4">
    <name type="scientific">Drosophila gunungcola</name>
    <name type="common">fruit fly</name>
    <dbReference type="NCBI Taxonomy" id="103775"/>
    <lineage>
        <taxon>Eukaryota</taxon>
        <taxon>Metazoa</taxon>
        <taxon>Ecdysozoa</taxon>
        <taxon>Arthropoda</taxon>
        <taxon>Hexapoda</taxon>
        <taxon>Insecta</taxon>
        <taxon>Pterygota</taxon>
        <taxon>Neoptera</taxon>
        <taxon>Endopterygota</taxon>
        <taxon>Diptera</taxon>
        <taxon>Brachycera</taxon>
        <taxon>Muscomorpha</taxon>
        <taxon>Ephydroidea</taxon>
        <taxon>Drosophilidae</taxon>
        <taxon>Drosophila</taxon>
        <taxon>Sophophora</taxon>
    </lineage>
</organism>
<evidence type="ECO:0000313" key="3">
    <source>
        <dbReference type="EMBL" id="KAI8033451.1"/>
    </source>
</evidence>